<sequence length="429" mass="48545">MPQGLKLPSLANGSAHQMHPSNERLITINVSGLHFQTKESVLSKYPNTLLGDRKRRLPFYHKDLDEFFFDRHRPSFDGIFEFYKTGKIRRPINVPLDVFLMELTNFDMGETVINQVLKQEGCKHTRHGEKAPNSEPRRTIWYLFERPESSILAGIVATLSCVITLLSVAGTCFQTLPQYRQKANNVTSDPLRFHAAFQDSFFCIETGCVSWFAFELGIRFYASTNKIKFVKDILNILDFLAILPYVVTLVLLLSNTRGKSEVSLVVVRIVRLVRILRVFKLTRHVTAMKILLTTIYRCRSALGTKLLFLLTGTVLFAGLAYVAESNVVGSKFSSIPESFWWAVVTMTTVGYGDVIPVTAGGKIAACACALFGLLEVSMICPIFIEEFENVLRSYSQDSVKILCQNEERTEKKLLRRPSLQSLVEKETSM</sequence>
<dbReference type="PANTHER" id="PTHR11537">
    <property type="entry name" value="VOLTAGE-GATED POTASSIUM CHANNEL"/>
    <property type="match status" value="1"/>
</dbReference>
<dbReference type="InterPro" id="IPR000210">
    <property type="entry name" value="BTB/POZ_dom"/>
</dbReference>
<dbReference type="PANTHER" id="PTHR11537:SF113">
    <property type="entry name" value="POTASSIUM VOLTAGE-GATED CHANNEL PROTEIN SHAKER"/>
    <property type="match status" value="1"/>
</dbReference>
<reference evidence="14" key="1">
    <citation type="journal article" date="2008" name="Nature">
        <title>The amphioxus genome and the evolution of the chordate karyotype.</title>
        <authorList>
            <consortium name="US DOE Joint Genome Institute (JGI-PGF)"/>
            <person name="Putnam N.H."/>
            <person name="Butts T."/>
            <person name="Ferrier D.E.K."/>
            <person name="Furlong R.F."/>
            <person name="Hellsten U."/>
            <person name="Kawashima T."/>
            <person name="Robinson-Rechavi M."/>
            <person name="Shoguchi E."/>
            <person name="Terry A."/>
            <person name="Yu J.-K."/>
            <person name="Benito-Gutierrez E.L."/>
            <person name="Dubchak I."/>
            <person name="Garcia-Fernandez J."/>
            <person name="Gibson-Brown J.J."/>
            <person name="Grigoriev I.V."/>
            <person name="Horton A.C."/>
            <person name="de Jong P.J."/>
            <person name="Jurka J."/>
            <person name="Kapitonov V.V."/>
            <person name="Kohara Y."/>
            <person name="Kuroki Y."/>
            <person name="Lindquist E."/>
            <person name="Lucas S."/>
            <person name="Osoegawa K."/>
            <person name="Pennacchio L.A."/>
            <person name="Salamov A.A."/>
            <person name="Satou Y."/>
            <person name="Sauka-Spengler T."/>
            <person name="Schmutz J."/>
            <person name="Shin-I T."/>
            <person name="Toyoda A."/>
            <person name="Bronner-Fraser M."/>
            <person name="Fujiyama A."/>
            <person name="Holland L.Z."/>
            <person name="Holland P.W.H."/>
            <person name="Satoh N."/>
            <person name="Rokhsar D.S."/>
        </authorList>
    </citation>
    <scope>NUCLEOTIDE SEQUENCE [LARGE SCALE GENOMIC DNA]</scope>
    <source>
        <strain evidence="14">S238N-H82</strain>
        <tissue evidence="14">Testes</tissue>
    </source>
</reference>
<keyword evidence="5" id="KW-0631">Potassium channel</keyword>
<dbReference type="SMART" id="SM00225">
    <property type="entry name" value="BTB"/>
    <property type="match status" value="1"/>
</dbReference>
<evidence type="ECO:0000256" key="8">
    <source>
        <dbReference type="ARBA" id="ARBA00022989"/>
    </source>
</evidence>
<name>C3XUL8_BRAFL</name>
<dbReference type="Gene3D" id="1.20.120.350">
    <property type="entry name" value="Voltage-gated potassium channels. Chain C"/>
    <property type="match status" value="1"/>
</dbReference>
<keyword evidence="6" id="KW-0851">Voltage-gated channel</keyword>
<dbReference type="GeneID" id="118422997"/>
<dbReference type="PRINTS" id="PR00169">
    <property type="entry name" value="KCHANNEL"/>
</dbReference>
<protein>
    <submittedName>
        <fullName evidence="16">Potassium voltage-gated channel subfamily A member 10-like</fullName>
    </submittedName>
</protein>
<dbReference type="FunFam" id="1.20.120.350:FF:000074">
    <property type="entry name" value="SHaW family of potassium channels"/>
    <property type="match status" value="1"/>
</dbReference>
<feature type="transmembrane region" description="Helical" evidence="12">
    <location>
        <begin position="233"/>
        <end position="254"/>
    </location>
</feature>
<dbReference type="RefSeq" id="XP_035686785.1">
    <property type="nucleotide sequence ID" value="XM_035830892.1"/>
</dbReference>
<keyword evidence="9" id="KW-0406">Ion transport</keyword>
<evidence type="ECO:0000256" key="1">
    <source>
        <dbReference type="ARBA" id="ARBA00004141"/>
    </source>
</evidence>
<dbReference type="InterPro" id="IPR027359">
    <property type="entry name" value="Volt_channel_dom_sf"/>
</dbReference>
<evidence type="ECO:0000256" key="2">
    <source>
        <dbReference type="ARBA" id="ARBA00022448"/>
    </source>
</evidence>
<keyword evidence="10 12" id="KW-0472">Membrane</keyword>
<keyword evidence="15" id="KW-1185">Reference proteome</keyword>
<dbReference type="eggNOG" id="KOG1545">
    <property type="taxonomic scope" value="Eukaryota"/>
</dbReference>
<keyword evidence="7" id="KW-0630">Potassium</keyword>
<dbReference type="GO" id="GO:0016020">
    <property type="term" value="C:membrane"/>
    <property type="evidence" value="ECO:0000318"/>
    <property type="project" value="GO_Central"/>
</dbReference>
<evidence type="ECO:0000313" key="15">
    <source>
        <dbReference type="Proteomes" id="UP000001554"/>
    </source>
</evidence>
<dbReference type="InterPro" id="IPR003972">
    <property type="entry name" value="K_chnl_volt-dep_Kv1"/>
</dbReference>
<feature type="transmembrane region" description="Helical" evidence="12">
    <location>
        <begin position="151"/>
        <end position="176"/>
    </location>
</feature>
<evidence type="ECO:0000256" key="11">
    <source>
        <dbReference type="ARBA" id="ARBA00023303"/>
    </source>
</evidence>
<dbReference type="PRINTS" id="PR01496">
    <property type="entry name" value="SHAKERCHANEL"/>
</dbReference>
<dbReference type="Pfam" id="PF00520">
    <property type="entry name" value="Ion_trans"/>
    <property type="match status" value="1"/>
</dbReference>
<dbReference type="OrthoDB" id="5864281at2759"/>
<dbReference type="AlphaFoldDB" id="C3XUL8"/>
<dbReference type="KEGG" id="bfo:118422997"/>
<proteinExistence type="predicted"/>
<evidence type="ECO:0000256" key="4">
    <source>
        <dbReference type="ARBA" id="ARBA00022692"/>
    </source>
</evidence>
<feature type="transmembrane region" description="Helical" evidence="12">
    <location>
        <begin position="196"/>
        <end position="221"/>
    </location>
</feature>
<organism>
    <name type="scientific">Branchiostoma floridae</name>
    <name type="common">Florida lancelet</name>
    <name type="synonym">Amphioxus</name>
    <dbReference type="NCBI Taxonomy" id="7739"/>
    <lineage>
        <taxon>Eukaryota</taxon>
        <taxon>Metazoa</taxon>
        <taxon>Chordata</taxon>
        <taxon>Cephalochordata</taxon>
        <taxon>Leptocardii</taxon>
        <taxon>Amphioxiformes</taxon>
        <taxon>Branchiostomatidae</taxon>
        <taxon>Branchiostoma</taxon>
    </lineage>
</organism>
<reference evidence="15" key="2">
    <citation type="journal article" date="2020" name="Nat. Ecol. Evol.">
        <title>Deeply conserved synteny resolves early events in vertebrate evolution.</title>
        <authorList>
            <person name="Simakov O."/>
            <person name="Marletaz F."/>
            <person name="Yue J.X."/>
            <person name="O'Connell B."/>
            <person name="Jenkins J."/>
            <person name="Brandt A."/>
            <person name="Calef R."/>
            <person name="Tung C.H."/>
            <person name="Huang T.K."/>
            <person name="Schmutz J."/>
            <person name="Satoh N."/>
            <person name="Yu J.K."/>
            <person name="Putnam N.H."/>
            <person name="Green R.E."/>
            <person name="Rokhsar D.S."/>
        </authorList>
    </citation>
    <scope>NUCLEOTIDE SEQUENCE [LARGE SCALE GENOMIC DNA]</scope>
    <source>
        <strain evidence="15">S238N-H82</strain>
    </source>
</reference>
<evidence type="ECO:0000256" key="6">
    <source>
        <dbReference type="ARBA" id="ARBA00022882"/>
    </source>
</evidence>
<dbReference type="SUPFAM" id="SSF81324">
    <property type="entry name" value="Voltage-gated potassium channels"/>
    <property type="match status" value="1"/>
</dbReference>
<dbReference type="SUPFAM" id="SSF54695">
    <property type="entry name" value="POZ domain"/>
    <property type="match status" value="1"/>
</dbReference>
<evidence type="ECO:0000256" key="10">
    <source>
        <dbReference type="ARBA" id="ARBA00023136"/>
    </source>
</evidence>
<dbReference type="GO" id="GO:0071805">
    <property type="term" value="P:potassium ion transmembrane transport"/>
    <property type="evidence" value="ECO:0000318"/>
    <property type="project" value="GO_Central"/>
</dbReference>
<dbReference type="InterPro" id="IPR011333">
    <property type="entry name" value="SKP1/BTB/POZ_sf"/>
</dbReference>
<keyword evidence="4 12" id="KW-0812">Transmembrane</keyword>
<evidence type="ECO:0000256" key="5">
    <source>
        <dbReference type="ARBA" id="ARBA00022826"/>
    </source>
</evidence>
<evidence type="ECO:0000313" key="16">
    <source>
        <dbReference type="RefSeq" id="XP_035686785.1"/>
    </source>
</evidence>
<evidence type="ECO:0000256" key="3">
    <source>
        <dbReference type="ARBA" id="ARBA00022538"/>
    </source>
</evidence>
<evidence type="ECO:0000313" key="14">
    <source>
        <dbReference type="EMBL" id="EEN68217.1"/>
    </source>
</evidence>
<feature type="transmembrane region" description="Helical" evidence="12">
    <location>
        <begin position="306"/>
        <end position="323"/>
    </location>
</feature>
<dbReference type="Pfam" id="PF02214">
    <property type="entry name" value="BTB_2"/>
    <property type="match status" value="1"/>
</dbReference>
<evidence type="ECO:0000256" key="12">
    <source>
        <dbReference type="SAM" id="Phobius"/>
    </source>
</evidence>
<feature type="transmembrane region" description="Helical" evidence="12">
    <location>
        <begin position="338"/>
        <end position="356"/>
    </location>
</feature>
<feature type="domain" description="BTB" evidence="13">
    <location>
        <begin position="24"/>
        <end position="123"/>
    </location>
</feature>
<dbReference type="InterPro" id="IPR028325">
    <property type="entry name" value="VG_K_chnl"/>
</dbReference>
<dbReference type="InParanoid" id="C3XUL8"/>
<dbReference type="STRING" id="7739.C3XUL8"/>
<dbReference type="GO" id="GO:0001508">
    <property type="term" value="P:action potential"/>
    <property type="evidence" value="ECO:0000318"/>
    <property type="project" value="GO_Central"/>
</dbReference>
<dbReference type="GO" id="GO:0008076">
    <property type="term" value="C:voltage-gated potassium channel complex"/>
    <property type="evidence" value="ECO:0000318"/>
    <property type="project" value="GO_Central"/>
</dbReference>
<dbReference type="InterPro" id="IPR005821">
    <property type="entry name" value="Ion_trans_dom"/>
</dbReference>
<keyword evidence="3" id="KW-0633">Potassium transport</keyword>
<evidence type="ECO:0000256" key="9">
    <source>
        <dbReference type="ARBA" id="ARBA00023065"/>
    </source>
</evidence>
<dbReference type="InterPro" id="IPR003968">
    <property type="entry name" value="K_chnl_volt-dep_Kv"/>
</dbReference>
<evidence type="ECO:0000256" key="7">
    <source>
        <dbReference type="ARBA" id="ARBA00022958"/>
    </source>
</evidence>
<dbReference type="Gene3D" id="3.30.710.10">
    <property type="entry name" value="Potassium Channel Kv1.1, Chain A"/>
    <property type="match status" value="1"/>
</dbReference>
<dbReference type="InterPro" id="IPR003131">
    <property type="entry name" value="T1-type_BTB"/>
</dbReference>
<dbReference type="GO" id="GO:0051260">
    <property type="term" value="P:protein homooligomerization"/>
    <property type="evidence" value="ECO:0007669"/>
    <property type="project" value="InterPro"/>
</dbReference>
<dbReference type="PRINTS" id="PR01491">
    <property type="entry name" value="KVCHANNEL"/>
</dbReference>
<evidence type="ECO:0000259" key="13">
    <source>
        <dbReference type="SMART" id="SM00225"/>
    </source>
</evidence>
<keyword evidence="2" id="KW-0813">Transport</keyword>
<dbReference type="FunFam" id="1.10.287.70:FF:000028">
    <property type="entry name" value="potassium voltage-gated channel subfamily D member 3"/>
    <property type="match status" value="1"/>
</dbReference>
<dbReference type="Proteomes" id="UP000001554">
    <property type="component" value="Chromosome 9"/>
</dbReference>
<dbReference type="EMBL" id="GG666466">
    <property type="protein sequence ID" value="EEN68217.1"/>
    <property type="molecule type" value="Genomic_DNA"/>
</dbReference>
<comment type="subcellular location">
    <subcellularLocation>
        <location evidence="1">Membrane</location>
        <topology evidence="1">Multi-pass membrane protein</topology>
    </subcellularLocation>
</comment>
<keyword evidence="11" id="KW-0407">Ion channel</keyword>
<dbReference type="GO" id="GO:0005251">
    <property type="term" value="F:delayed rectifier potassium channel activity"/>
    <property type="evidence" value="ECO:0000318"/>
    <property type="project" value="GO_Central"/>
</dbReference>
<keyword evidence="8 12" id="KW-1133">Transmembrane helix</keyword>
<reference evidence="16" key="3">
    <citation type="submission" date="2025-04" db="UniProtKB">
        <authorList>
            <consortium name="RefSeq"/>
        </authorList>
    </citation>
    <scope>IDENTIFICATION</scope>
    <source>
        <strain evidence="16">S238N-H82</strain>
        <tissue evidence="16">Testes</tissue>
    </source>
</reference>
<gene>
    <name evidence="16" type="primary">LOC118422997</name>
    <name evidence="14" type="ORF">BRAFLDRAFT_100123</name>
</gene>
<accession>C3XUL8</accession>
<dbReference type="Gene3D" id="1.10.287.70">
    <property type="match status" value="1"/>
</dbReference>